<keyword evidence="3" id="KW-0813">Transport</keyword>
<feature type="transmembrane region" description="Helical" evidence="8">
    <location>
        <begin position="128"/>
        <end position="146"/>
    </location>
</feature>
<keyword evidence="6 8" id="KW-1133">Transmembrane helix</keyword>
<reference evidence="9 10" key="1">
    <citation type="journal article" date="2011" name="Proc. Natl. Acad. Sci. U.S.A.">
        <title>Evolutionary erosion of yeast sex chromosomes by mating-type switching accidents.</title>
        <authorList>
            <person name="Gordon J.L."/>
            <person name="Armisen D."/>
            <person name="Proux-Wera E."/>
            <person name="Oheigeartaigh S.S."/>
            <person name="Byrne K.P."/>
            <person name="Wolfe K.H."/>
        </authorList>
    </citation>
    <scope>NUCLEOTIDE SEQUENCE [LARGE SCALE GENOMIC DNA]</scope>
    <source>
        <strain evidence="10">ATCC 24235 / CBS 4417 / NBRC 1672 / NRRL Y-8282 / UCD 70-5</strain>
    </source>
</reference>
<evidence type="ECO:0000256" key="4">
    <source>
        <dbReference type="ARBA" id="ARBA00022692"/>
    </source>
</evidence>
<sequence>MNIDHNYKKIYIYFWSFGLINNVLYVVILVAAIDIVKIRLPKSIVLLADILPSFIIKIASPFFIDRIKYSNRIWCLILLSCIGMYLVSQKSVLVSLLGICLTSLSSGFGETTFLQLTHYYRHTSLNGWSSGTGAAGLVGSSVYMLLTSILKFSPRQTLLLFSIMPFAFLLYFKLDDRNYTLADSTNDNINIESTNEILLLDEEENERCDTGHPSLLLDPPDLQFRLDCLKLEFLRTVEKLKPLFVPYMLPLSIVYLFEYLINQAVSPTLLFPINETENLHFYHSYRDLYVLYGTLYQCGVFISRSTASYFRFKKLFLLSYLQGFNFLLAIIQSWYFIIKTPWILMILILYEGLIGGSSYVNTFMNILEDVEPQKIEFSLGATSIADSSGIFFAALIGLMLEPELCRHQVNDGRPWCQLE</sequence>
<evidence type="ECO:0000313" key="9">
    <source>
        <dbReference type="EMBL" id="CCE64769.1"/>
    </source>
</evidence>
<dbReference type="GO" id="GO:0051453">
    <property type="term" value="P:regulation of intracellular pH"/>
    <property type="evidence" value="ECO:0007669"/>
    <property type="project" value="EnsemblFungi"/>
</dbReference>
<dbReference type="GO" id="GO:1903826">
    <property type="term" value="P:L-arginine transmembrane transport"/>
    <property type="evidence" value="ECO:0007669"/>
    <property type="project" value="EnsemblFungi"/>
</dbReference>
<dbReference type="eggNOG" id="KOG3880">
    <property type="taxonomic scope" value="Eukaryota"/>
</dbReference>
<feature type="transmembrane region" description="Helical" evidence="8">
    <location>
        <begin position="243"/>
        <end position="261"/>
    </location>
</feature>
<dbReference type="HOGENOM" id="CLU_029663_1_2_1"/>
<keyword evidence="10" id="KW-1185">Reference proteome</keyword>
<evidence type="ECO:0000256" key="2">
    <source>
        <dbReference type="ARBA" id="ARBA00007467"/>
    </source>
</evidence>
<dbReference type="EMBL" id="HE612864">
    <property type="protein sequence ID" value="CCE64769.1"/>
    <property type="molecule type" value="Genomic_DNA"/>
</dbReference>
<evidence type="ECO:0000256" key="5">
    <source>
        <dbReference type="ARBA" id="ARBA00022970"/>
    </source>
</evidence>
<evidence type="ECO:0000313" key="10">
    <source>
        <dbReference type="Proteomes" id="UP000005666"/>
    </source>
</evidence>
<dbReference type="InterPro" id="IPR036259">
    <property type="entry name" value="MFS_trans_sf"/>
</dbReference>
<gene>
    <name evidence="9" type="primary">TPHA0I02680</name>
    <name evidence="9" type="ordered locus">TPHA_0I02680</name>
</gene>
<dbReference type="PRINTS" id="PR01315">
    <property type="entry name" value="BATTENIN"/>
</dbReference>
<dbReference type="GO" id="GO:0000324">
    <property type="term" value="C:fungal-type vacuole"/>
    <property type="evidence" value="ECO:0007669"/>
    <property type="project" value="EnsemblFungi"/>
</dbReference>
<name>G8BXZ1_TETPH</name>
<dbReference type="InterPro" id="IPR003492">
    <property type="entry name" value="Battenin_disease_Cln3"/>
</dbReference>
<dbReference type="KEGG" id="tpf:TPHA_0I02680"/>
<keyword evidence="5" id="KW-0029">Amino-acid transport</keyword>
<dbReference type="Pfam" id="PF02487">
    <property type="entry name" value="CLN3"/>
    <property type="match status" value="1"/>
</dbReference>
<feature type="transmembrane region" description="Helical" evidence="8">
    <location>
        <begin position="94"/>
        <end position="116"/>
    </location>
</feature>
<evidence type="ECO:0000256" key="6">
    <source>
        <dbReference type="ARBA" id="ARBA00022989"/>
    </source>
</evidence>
<dbReference type="InterPro" id="IPR018460">
    <property type="entry name" value="Battenin_disease_Cln3_subgr"/>
</dbReference>
<feature type="transmembrane region" description="Helical" evidence="8">
    <location>
        <begin position="69"/>
        <end position="87"/>
    </location>
</feature>
<dbReference type="OrthoDB" id="5965864at2759"/>
<dbReference type="OMA" id="WLCNWQV"/>
<dbReference type="STRING" id="1071381.G8BXZ1"/>
<comment type="subcellular location">
    <subcellularLocation>
        <location evidence="1">Endomembrane system</location>
        <topology evidence="1">Multi-pass membrane protein</topology>
    </subcellularLocation>
    <subcellularLocation>
        <location evidence="8">Vacuole membrane</location>
        <topology evidence="8">Multi-pass membrane protein</topology>
    </subcellularLocation>
</comment>
<dbReference type="Proteomes" id="UP000005666">
    <property type="component" value="Chromosome 9"/>
</dbReference>
<protein>
    <recommendedName>
        <fullName evidence="8">Protein BTN</fullName>
    </recommendedName>
</protein>
<dbReference type="GO" id="GO:0012505">
    <property type="term" value="C:endomembrane system"/>
    <property type="evidence" value="ECO:0007669"/>
    <property type="project" value="UniProtKB-SubCell"/>
</dbReference>
<keyword evidence="7 8" id="KW-0472">Membrane</keyword>
<feature type="transmembrane region" description="Helical" evidence="8">
    <location>
        <begin position="379"/>
        <end position="400"/>
    </location>
</feature>
<feature type="transmembrane region" description="Helical" evidence="8">
    <location>
        <begin position="315"/>
        <end position="337"/>
    </location>
</feature>
<feature type="transmembrane region" description="Helical" evidence="8">
    <location>
        <begin position="12"/>
        <end position="32"/>
    </location>
</feature>
<keyword evidence="8" id="KW-0926">Vacuole</keyword>
<dbReference type="PIRSF" id="PIRSF015974">
    <property type="entry name" value="CLN3_BTN1"/>
    <property type="match status" value="1"/>
</dbReference>
<feature type="transmembrane region" description="Helical" evidence="8">
    <location>
        <begin position="158"/>
        <end position="174"/>
    </location>
</feature>
<evidence type="ECO:0000256" key="8">
    <source>
        <dbReference type="RuleBase" id="RU361113"/>
    </source>
</evidence>
<dbReference type="AlphaFoldDB" id="G8BXZ1"/>
<dbReference type="GO" id="GO:0005774">
    <property type="term" value="C:vacuolar membrane"/>
    <property type="evidence" value="ECO:0007669"/>
    <property type="project" value="UniProtKB-SubCell"/>
</dbReference>
<dbReference type="PANTHER" id="PTHR10981">
    <property type="entry name" value="BATTENIN"/>
    <property type="match status" value="1"/>
</dbReference>
<proteinExistence type="inferred from homology"/>
<dbReference type="SUPFAM" id="SSF103473">
    <property type="entry name" value="MFS general substrate transporter"/>
    <property type="match status" value="1"/>
</dbReference>
<feature type="transmembrane region" description="Helical" evidence="8">
    <location>
        <begin position="44"/>
        <end position="63"/>
    </location>
</feature>
<keyword evidence="4 8" id="KW-0812">Transmembrane</keyword>
<feature type="transmembrane region" description="Helical" evidence="8">
    <location>
        <begin position="343"/>
        <end position="367"/>
    </location>
</feature>
<dbReference type="GO" id="GO:0015819">
    <property type="term" value="P:lysine transport"/>
    <property type="evidence" value="ECO:0007669"/>
    <property type="project" value="EnsemblFungi"/>
</dbReference>
<dbReference type="RefSeq" id="XP_003687203.1">
    <property type="nucleotide sequence ID" value="XM_003687155.1"/>
</dbReference>
<comment type="similarity">
    <text evidence="2 8">Belongs to the battenin family.</text>
</comment>
<evidence type="ECO:0000256" key="1">
    <source>
        <dbReference type="ARBA" id="ARBA00004127"/>
    </source>
</evidence>
<accession>G8BXZ1</accession>
<evidence type="ECO:0000256" key="7">
    <source>
        <dbReference type="ARBA" id="ARBA00023136"/>
    </source>
</evidence>
<organism evidence="9 10">
    <name type="scientific">Tetrapisispora phaffii (strain ATCC 24235 / CBS 4417 / NBRC 1672 / NRRL Y-8282 / UCD 70-5)</name>
    <name type="common">Yeast</name>
    <name type="synonym">Fabospora phaffii</name>
    <dbReference type="NCBI Taxonomy" id="1071381"/>
    <lineage>
        <taxon>Eukaryota</taxon>
        <taxon>Fungi</taxon>
        <taxon>Dikarya</taxon>
        <taxon>Ascomycota</taxon>
        <taxon>Saccharomycotina</taxon>
        <taxon>Saccharomycetes</taxon>
        <taxon>Saccharomycetales</taxon>
        <taxon>Saccharomycetaceae</taxon>
        <taxon>Tetrapisispora</taxon>
    </lineage>
</organism>
<evidence type="ECO:0000256" key="3">
    <source>
        <dbReference type="ARBA" id="ARBA00022448"/>
    </source>
</evidence>
<dbReference type="PANTHER" id="PTHR10981:SF0">
    <property type="entry name" value="BATTENIN"/>
    <property type="match status" value="1"/>
</dbReference>
<dbReference type="GeneID" id="11534374"/>